<evidence type="ECO:0000313" key="1">
    <source>
        <dbReference type="EMBL" id="CAA9423438.1"/>
    </source>
</evidence>
<name>A0A6J4PQY7_9ACTN</name>
<feature type="non-terminal residue" evidence="1">
    <location>
        <position position="40"/>
    </location>
</feature>
<gene>
    <name evidence="1" type="ORF">AVDCRST_MAG78-1197</name>
</gene>
<dbReference type="EMBL" id="CADCVB010000086">
    <property type="protein sequence ID" value="CAA9423438.1"/>
    <property type="molecule type" value="Genomic_DNA"/>
</dbReference>
<dbReference type="AlphaFoldDB" id="A0A6J4PQY7"/>
<accession>A0A6J4PQY7</accession>
<proteinExistence type="predicted"/>
<feature type="non-terminal residue" evidence="1">
    <location>
        <position position="1"/>
    </location>
</feature>
<reference evidence="1" key="1">
    <citation type="submission" date="2020-02" db="EMBL/GenBank/DDBJ databases">
        <authorList>
            <person name="Meier V. D."/>
        </authorList>
    </citation>
    <scope>NUCLEOTIDE SEQUENCE</scope>
    <source>
        <strain evidence="1">AVDCRST_MAG78</strain>
    </source>
</reference>
<sequence>CMPCVRTSPFFQTCIRSGYASTLGFPKGFRKCASSGRGQA</sequence>
<protein>
    <submittedName>
        <fullName evidence="1">Uncharacterized protein</fullName>
    </submittedName>
</protein>
<organism evidence="1">
    <name type="scientific">uncultured Rubrobacteraceae bacterium</name>
    <dbReference type="NCBI Taxonomy" id="349277"/>
    <lineage>
        <taxon>Bacteria</taxon>
        <taxon>Bacillati</taxon>
        <taxon>Actinomycetota</taxon>
        <taxon>Rubrobacteria</taxon>
        <taxon>Rubrobacterales</taxon>
        <taxon>Rubrobacteraceae</taxon>
        <taxon>environmental samples</taxon>
    </lineage>
</organism>